<evidence type="ECO:0000313" key="2">
    <source>
        <dbReference type="EMBL" id="KAF2716613.1"/>
    </source>
</evidence>
<sequence>MYRCPRIHHTTWLCADASRLPEPPKPSLAKSRFGVSAAGLERGWRLQSRWQLRYGDLCLLVACWLCWLCWLYCLYCLCWPLAGLSSTHCSFSSPGHVCGYLTLLTSLLASPPSPPSLPLSSLSLSLSLSLAPTLPLTCSKASPVQPLHSHLRLGVFWNRPPLQVNLLLDKFEVDTVSLLPSTTPATPIPAGIARILEARPTPAPL</sequence>
<accession>A0A9P4PX89</accession>
<name>A0A9P4PX89_9PEZI</name>
<keyword evidence="1" id="KW-0472">Membrane</keyword>
<feature type="transmembrane region" description="Helical" evidence="1">
    <location>
        <begin position="57"/>
        <end position="82"/>
    </location>
</feature>
<dbReference type="EMBL" id="MU003867">
    <property type="protein sequence ID" value="KAF2716613.1"/>
    <property type="molecule type" value="Genomic_DNA"/>
</dbReference>
<evidence type="ECO:0000256" key="1">
    <source>
        <dbReference type="SAM" id="Phobius"/>
    </source>
</evidence>
<comment type="caution">
    <text evidence="2">The sequence shown here is derived from an EMBL/GenBank/DDBJ whole genome shotgun (WGS) entry which is preliminary data.</text>
</comment>
<keyword evidence="3" id="KW-1185">Reference proteome</keyword>
<dbReference type="AlphaFoldDB" id="A0A9P4PX89"/>
<evidence type="ECO:0000313" key="3">
    <source>
        <dbReference type="Proteomes" id="UP000799441"/>
    </source>
</evidence>
<reference evidence="2" key="1">
    <citation type="journal article" date="2020" name="Stud. Mycol.">
        <title>101 Dothideomycetes genomes: a test case for predicting lifestyles and emergence of pathogens.</title>
        <authorList>
            <person name="Haridas S."/>
            <person name="Albert R."/>
            <person name="Binder M."/>
            <person name="Bloem J."/>
            <person name="Labutti K."/>
            <person name="Salamov A."/>
            <person name="Andreopoulos B."/>
            <person name="Baker S."/>
            <person name="Barry K."/>
            <person name="Bills G."/>
            <person name="Bluhm B."/>
            <person name="Cannon C."/>
            <person name="Castanera R."/>
            <person name="Culley D."/>
            <person name="Daum C."/>
            <person name="Ezra D."/>
            <person name="Gonzalez J."/>
            <person name="Henrissat B."/>
            <person name="Kuo A."/>
            <person name="Liang C."/>
            <person name="Lipzen A."/>
            <person name="Lutzoni F."/>
            <person name="Magnuson J."/>
            <person name="Mondo S."/>
            <person name="Nolan M."/>
            <person name="Ohm R."/>
            <person name="Pangilinan J."/>
            <person name="Park H.-J."/>
            <person name="Ramirez L."/>
            <person name="Alfaro M."/>
            <person name="Sun H."/>
            <person name="Tritt A."/>
            <person name="Yoshinaga Y."/>
            <person name="Zwiers L.-H."/>
            <person name="Turgeon B."/>
            <person name="Goodwin S."/>
            <person name="Spatafora J."/>
            <person name="Crous P."/>
            <person name="Grigoriev I."/>
        </authorList>
    </citation>
    <scope>NUCLEOTIDE SEQUENCE</scope>
    <source>
        <strain evidence="2">CBS 116435</strain>
    </source>
</reference>
<gene>
    <name evidence="2" type="ORF">K431DRAFT_12395</name>
</gene>
<dbReference type="Proteomes" id="UP000799441">
    <property type="component" value="Unassembled WGS sequence"/>
</dbReference>
<keyword evidence="1" id="KW-0812">Transmembrane</keyword>
<proteinExistence type="predicted"/>
<protein>
    <submittedName>
        <fullName evidence="2">Uncharacterized protein</fullName>
    </submittedName>
</protein>
<keyword evidence="1" id="KW-1133">Transmembrane helix</keyword>
<organism evidence="2 3">
    <name type="scientific">Polychaeton citri CBS 116435</name>
    <dbReference type="NCBI Taxonomy" id="1314669"/>
    <lineage>
        <taxon>Eukaryota</taxon>
        <taxon>Fungi</taxon>
        <taxon>Dikarya</taxon>
        <taxon>Ascomycota</taxon>
        <taxon>Pezizomycotina</taxon>
        <taxon>Dothideomycetes</taxon>
        <taxon>Dothideomycetidae</taxon>
        <taxon>Capnodiales</taxon>
        <taxon>Capnodiaceae</taxon>
        <taxon>Polychaeton</taxon>
    </lineage>
</organism>